<evidence type="ECO:0000313" key="3">
    <source>
        <dbReference type="Proteomes" id="UP000245667"/>
    </source>
</evidence>
<reference evidence="1 4" key="2">
    <citation type="submission" date="2020-07" db="EMBL/GenBank/DDBJ databases">
        <title>The draft genome sequence of Maribacter polysiphoniae KCTC 22021.</title>
        <authorList>
            <person name="Mu L."/>
        </authorList>
    </citation>
    <scope>NUCLEOTIDE SEQUENCE [LARGE SCALE GENOMIC DNA]</scope>
    <source>
        <strain evidence="1 4">KCTC 22021</strain>
    </source>
</reference>
<evidence type="ECO:0000313" key="1">
    <source>
        <dbReference type="EMBL" id="MBD1261510.1"/>
    </source>
</evidence>
<dbReference type="InterPro" id="IPR019292">
    <property type="entry name" value="McrC"/>
</dbReference>
<name>A0A316DZV8_9FLAO</name>
<comment type="caution">
    <text evidence="2">The sequence shown here is derived from an EMBL/GenBank/DDBJ whole genome shotgun (WGS) entry which is preliminary data.</text>
</comment>
<dbReference type="EMBL" id="JACWLN010000005">
    <property type="protein sequence ID" value="MBD1261510.1"/>
    <property type="molecule type" value="Genomic_DNA"/>
</dbReference>
<dbReference type="OrthoDB" id="828100at2"/>
<dbReference type="PANTHER" id="PTHR38733">
    <property type="entry name" value="PROTEIN MCRC"/>
    <property type="match status" value="1"/>
</dbReference>
<sequence>MIVVNEHYGYKYENSLLELSEEQKVILQQQNFSQHFQRSKNTNELCFDIQFNEKDEAYRLNSSYIVGVNWIVKGKLPIYIKPKLNNDITEVNYLLMLFEALKETENIKHLDNLYSIDFNAPLIQIEQQQDLLSPLLILEFLTILKQIVKKGLKKSYYDVTQNLNTRVKGKILVNASVKKNHTKSKMHFNYCKYQEFGYNSIENRLLKKTLEFAKAVISNHKTLSTESVKYLINYISPAFTNVSSVISLKEVTNLKHNPFFKEYKSAVQISKIILKRFSYNISQVSETKYKTPPFWIDMPKLFELYLFKKLKEVFPLRNEVIYHKKFHSLEPDILLNSKCGNFKVVIDAKYKPRYEEGQISHKDAAQVSGYGRLKSIRKELEIKNDNLLTDTLIIYTSNDSKNSDIVIDELLSQEDKRYLKLYKYSIQIPVM</sequence>
<proteinExistence type="predicted"/>
<evidence type="ECO:0000313" key="4">
    <source>
        <dbReference type="Proteomes" id="UP000651837"/>
    </source>
</evidence>
<dbReference type="RefSeq" id="WP_109651602.1">
    <property type="nucleotide sequence ID" value="NZ_JACWLN010000005.1"/>
</dbReference>
<dbReference type="PANTHER" id="PTHR38733:SF1">
    <property type="entry name" value="TYPE IV METHYL-DIRECTED RESTRICTION ENZYME ECOKMCRBC"/>
    <property type="match status" value="1"/>
</dbReference>
<gene>
    <name evidence="1" type="ORF">HZY62_12975</name>
    <name evidence="2" type="ORF">LX92_02780</name>
</gene>
<dbReference type="Pfam" id="PF10117">
    <property type="entry name" value="McrBC"/>
    <property type="match status" value="1"/>
</dbReference>
<keyword evidence="4" id="KW-1185">Reference proteome</keyword>
<protein>
    <submittedName>
        <fullName evidence="2">McrBC 5-methylcytosine restriction system component</fullName>
    </submittedName>
</protein>
<organism evidence="2 3">
    <name type="scientific">Maribacter polysiphoniae</name>
    <dbReference type="NCBI Taxonomy" id="429344"/>
    <lineage>
        <taxon>Bacteria</taxon>
        <taxon>Pseudomonadati</taxon>
        <taxon>Bacteroidota</taxon>
        <taxon>Flavobacteriia</taxon>
        <taxon>Flavobacteriales</taxon>
        <taxon>Flavobacteriaceae</taxon>
        <taxon>Maribacter</taxon>
    </lineage>
</organism>
<dbReference type="AlphaFoldDB" id="A0A316DZV8"/>
<evidence type="ECO:0000313" key="2">
    <source>
        <dbReference type="EMBL" id="PWK22842.1"/>
    </source>
</evidence>
<dbReference type="Proteomes" id="UP000245667">
    <property type="component" value="Unassembled WGS sequence"/>
</dbReference>
<reference evidence="2 3" key="1">
    <citation type="submission" date="2018-05" db="EMBL/GenBank/DDBJ databases">
        <title>Genomic Encyclopedia of Archaeal and Bacterial Type Strains, Phase II (KMG-II): from individual species to whole genera.</title>
        <authorList>
            <person name="Goeker M."/>
        </authorList>
    </citation>
    <scope>NUCLEOTIDE SEQUENCE [LARGE SCALE GENOMIC DNA]</scope>
    <source>
        <strain evidence="2 3">DSM 23514</strain>
    </source>
</reference>
<dbReference type="EMBL" id="QGGQ01000006">
    <property type="protein sequence ID" value="PWK22842.1"/>
    <property type="molecule type" value="Genomic_DNA"/>
</dbReference>
<accession>A0A316DZV8</accession>
<dbReference type="Proteomes" id="UP000651837">
    <property type="component" value="Unassembled WGS sequence"/>
</dbReference>